<dbReference type="EMBL" id="JAACJJ010000036">
    <property type="protein sequence ID" value="KAF5317446.1"/>
    <property type="molecule type" value="Genomic_DNA"/>
</dbReference>
<gene>
    <name evidence="1" type="ORF">D9619_013750</name>
</gene>
<accession>A0A8H5B705</accession>
<name>A0A8H5B705_9AGAR</name>
<evidence type="ECO:0000313" key="1">
    <source>
        <dbReference type="EMBL" id="KAF5317446.1"/>
    </source>
</evidence>
<comment type="caution">
    <text evidence="1">The sequence shown here is derived from an EMBL/GenBank/DDBJ whole genome shotgun (WGS) entry which is preliminary data.</text>
</comment>
<dbReference type="AlphaFoldDB" id="A0A8H5B705"/>
<sequence length="208" mass="22560">MRLACLRGLVRRRERGRRRGVRSKNKSMATATANKCGGALFRANHAAQSPAHSRSSICAPLMIFKTLNGMSFQYDAVKLPNFARYNRPPGAPRSNSLVRATPGCNPLQRISAPAVGLALAVPEIRRFLSHQPLAAWLHCGLEIVCFVTGDFAPLSSAATSRADMERTGSRWNMVPRVLSAIFCQQSHPLTSSLASLLAVSTMRGASTE</sequence>
<keyword evidence="2" id="KW-1185">Reference proteome</keyword>
<reference evidence="1 2" key="1">
    <citation type="journal article" date="2020" name="ISME J.">
        <title>Uncovering the hidden diversity of litter-decomposition mechanisms in mushroom-forming fungi.</title>
        <authorList>
            <person name="Floudas D."/>
            <person name="Bentzer J."/>
            <person name="Ahren D."/>
            <person name="Johansson T."/>
            <person name="Persson P."/>
            <person name="Tunlid A."/>
        </authorList>
    </citation>
    <scope>NUCLEOTIDE SEQUENCE [LARGE SCALE GENOMIC DNA]</scope>
    <source>
        <strain evidence="1 2">CBS 101986</strain>
    </source>
</reference>
<proteinExistence type="predicted"/>
<organism evidence="1 2">
    <name type="scientific">Psilocybe cf. subviscida</name>
    <dbReference type="NCBI Taxonomy" id="2480587"/>
    <lineage>
        <taxon>Eukaryota</taxon>
        <taxon>Fungi</taxon>
        <taxon>Dikarya</taxon>
        <taxon>Basidiomycota</taxon>
        <taxon>Agaricomycotina</taxon>
        <taxon>Agaricomycetes</taxon>
        <taxon>Agaricomycetidae</taxon>
        <taxon>Agaricales</taxon>
        <taxon>Agaricineae</taxon>
        <taxon>Strophariaceae</taxon>
        <taxon>Psilocybe</taxon>
    </lineage>
</organism>
<dbReference type="Proteomes" id="UP000567179">
    <property type="component" value="Unassembled WGS sequence"/>
</dbReference>
<protein>
    <submittedName>
        <fullName evidence="1">Uncharacterized protein</fullName>
    </submittedName>
</protein>
<evidence type="ECO:0000313" key="2">
    <source>
        <dbReference type="Proteomes" id="UP000567179"/>
    </source>
</evidence>